<dbReference type="Proteomes" id="UP000240830">
    <property type="component" value="Unassembled WGS sequence"/>
</dbReference>
<gene>
    <name evidence="1" type="ORF">PSACC_03246</name>
</gene>
<evidence type="ECO:0000313" key="1">
    <source>
        <dbReference type="EMBL" id="PJF16945.1"/>
    </source>
</evidence>
<dbReference type="AlphaFoldDB" id="A0A2H9TGU9"/>
<reference evidence="1 2" key="1">
    <citation type="submission" date="2016-10" db="EMBL/GenBank/DDBJ databases">
        <title>The genome of Paramicrosporidium saccamoebae is the missing link in understanding Cryptomycota and Microsporidia evolution.</title>
        <authorList>
            <person name="Quandt C.A."/>
            <person name="Beaudet D."/>
            <person name="Corsaro D."/>
            <person name="Michel R."/>
            <person name="Corradi N."/>
            <person name="James T."/>
        </authorList>
    </citation>
    <scope>NUCLEOTIDE SEQUENCE [LARGE SCALE GENOMIC DNA]</scope>
    <source>
        <strain evidence="1 2">KSL3</strain>
    </source>
</reference>
<protein>
    <submittedName>
        <fullName evidence="1">Uncharacterized protein</fullName>
    </submittedName>
</protein>
<feature type="non-terminal residue" evidence="1">
    <location>
        <position position="520"/>
    </location>
</feature>
<proteinExistence type="predicted"/>
<sequence length="520" mass="58451">MHRGTYGQRTYAMAILRGATHDREPMRELEQTRLLQPDWCWERFFEMSLVSPTDTEPFLLETGLTNHNDSWAAPILMEARREGSDRIAMAGSASTEWTEVDVIEDQRELIRNHTPPSKLRLFANPENFEHHTPVLFELIRVDQLEALIKYVRSKEWLNNFVECLTDDDIKAILAGHQEQKLEVSIPLFNLLPINKLELFDADHFRILDEATRIGKMELFDRRRLYDMPLAWQKHMAPKLPSTLQPFLKLEILQELIQNGRCDLLGASVLNRLPPSLSPLMTGDCVGSLQNDTNEVIVSKENLELMPDDAFRRIKAGLLSPATYKHMSRTELALHLQTAEPTEDQLLAVPPKLLIEALVLVTGNAASAARVSPRLLASCPVSAVHAFGHIFWEHADPKKSWTLTVGQLERLPENAFASAEPTILRRLTILNGGRLNSNKIKTIVARMGTVAREDGKHPCMYPAGLLHAISPTLTENLKAKCVAAMEPVAMTSFTQSAHLNHLSAKAVSSLKAEHIALIPKT</sequence>
<organism evidence="1 2">
    <name type="scientific">Paramicrosporidium saccamoebae</name>
    <dbReference type="NCBI Taxonomy" id="1246581"/>
    <lineage>
        <taxon>Eukaryota</taxon>
        <taxon>Fungi</taxon>
        <taxon>Fungi incertae sedis</taxon>
        <taxon>Cryptomycota</taxon>
        <taxon>Cryptomycota incertae sedis</taxon>
        <taxon>Paramicrosporidium</taxon>
    </lineage>
</organism>
<keyword evidence="2" id="KW-1185">Reference proteome</keyword>
<dbReference type="EMBL" id="MTSL01000200">
    <property type="protein sequence ID" value="PJF16945.1"/>
    <property type="molecule type" value="Genomic_DNA"/>
</dbReference>
<comment type="caution">
    <text evidence="1">The sequence shown here is derived from an EMBL/GenBank/DDBJ whole genome shotgun (WGS) entry which is preliminary data.</text>
</comment>
<evidence type="ECO:0000313" key="2">
    <source>
        <dbReference type="Proteomes" id="UP000240830"/>
    </source>
</evidence>
<accession>A0A2H9TGU9</accession>
<name>A0A2H9TGU9_9FUNG</name>